<dbReference type="Pfam" id="PF03979">
    <property type="entry name" value="Sigma70_r1_1"/>
    <property type="match status" value="1"/>
</dbReference>
<dbReference type="Pfam" id="PF04539">
    <property type="entry name" value="Sigma70_r3"/>
    <property type="match status" value="1"/>
</dbReference>
<proteinExistence type="inferred from homology"/>
<keyword evidence="2 6" id="KW-0805">Transcription regulation</keyword>
<feature type="region of interest" description="Disordered" evidence="7">
    <location>
        <begin position="199"/>
        <end position="242"/>
    </location>
</feature>
<comment type="similarity">
    <text evidence="6">Belongs to the sigma-70 factor family. RpoD/SigA subfamily.</text>
</comment>
<dbReference type="InterPro" id="IPR036388">
    <property type="entry name" value="WH-like_DNA-bd_sf"/>
</dbReference>
<dbReference type="InterPro" id="IPR009042">
    <property type="entry name" value="RNA_pol_sigma70_r1_2"/>
</dbReference>
<dbReference type="InterPro" id="IPR012760">
    <property type="entry name" value="RNA_pol_sigma_RpoD_C"/>
</dbReference>
<evidence type="ECO:0000259" key="8">
    <source>
        <dbReference type="PROSITE" id="PS00715"/>
    </source>
</evidence>
<dbReference type="InterPro" id="IPR007624">
    <property type="entry name" value="RNA_pol_sigma70_r3"/>
</dbReference>
<evidence type="ECO:0000256" key="4">
    <source>
        <dbReference type="ARBA" id="ARBA00023125"/>
    </source>
</evidence>
<dbReference type="PANTHER" id="PTHR30603">
    <property type="entry name" value="RNA POLYMERASE SIGMA FACTOR RPO"/>
    <property type="match status" value="1"/>
</dbReference>
<organism evidence="10 11">
    <name type="scientific">Acetobacter aceti</name>
    <dbReference type="NCBI Taxonomy" id="435"/>
    <lineage>
        <taxon>Bacteria</taxon>
        <taxon>Pseudomonadati</taxon>
        <taxon>Pseudomonadota</taxon>
        <taxon>Alphaproteobacteria</taxon>
        <taxon>Acetobacterales</taxon>
        <taxon>Acetobacteraceae</taxon>
        <taxon>Acetobacter</taxon>
        <taxon>Acetobacter subgen. Acetobacter</taxon>
    </lineage>
</organism>
<dbReference type="InterPro" id="IPR000943">
    <property type="entry name" value="RNA_pol_sigma70"/>
</dbReference>
<evidence type="ECO:0000313" key="10">
    <source>
        <dbReference type="EMBL" id="BCI66815.1"/>
    </source>
</evidence>
<dbReference type="InterPro" id="IPR050239">
    <property type="entry name" value="Sigma-70_RNA_pol_init_factors"/>
</dbReference>
<evidence type="ECO:0000256" key="6">
    <source>
        <dbReference type="HAMAP-Rule" id="MF_00963"/>
    </source>
</evidence>
<dbReference type="SUPFAM" id="SSF88659">
    <property type="entry name" value="Sigma3 and sigma4 domains of RNA polymerase sigma factors"/>
    <property type="match status" value="2"/>
</dbReference>
<dbReference type="SUPFAM" id="SSF88946">
    <property type="entry name" value="Sigma2 domain of RNA polymerase sigma factors"/>
    <property type="match status" value="1"/>
</dbReference>
<dbReference type="PRINTS" id="PR00046">
    <property type="entry name" value="SIGMA70FCT"/>
</dbReference>
<evidence type="ECO:0000259" key="9">
    <source>
        <dbReference type="PROSITE" id="PS00716"/>
    </source>
</evidence>
<feature type="domain" description="RNA polymerase sigma-70" evidence="9">
    <location>
        <begin position="621"/>
        <end position="647"/>
    </location>
</feature>
<keyword evidence="1 6" id="KW-0963">Cytoplasm</keyword>
<evidence type="ECO:0000256" key="2">
    <source>
        <dbReference type="ARBA" id="ARBA00023015"/>
    </source>
</evidence>
<dbReference type="GO" id="GO:0006352">
    <property type="term" value="P:DNA-templated transcription initiation"/>
    <property type="evidence" value="ECO:0007669"/>
    <property type="project" value="UniProtKB-UniRule"/>
</dbReference>
<feature type="compositionally biased region" description="Acidic residues" evidence="7">
    <location>
        <begin position="95"/>
        <end position="109"/>
    </location>
</feature>
<dbReference type="InterPro" id="IPR007630">
    <property type="entry name" value="RNA_pol_sigma70_r4"/>
</dbReference>
<dbReference type="PROSITE" id="PS00716">
    <property type="entry name" value="SIGMA70_2"/>
    <property type="match status" value="1"/>
</dbReference>
<dbReference type="GO" id="GO:0005737">
    <property type="term" value="C:cytoplasm"/>
    <property type="evidence" value="ECO:0007669"/>
    <property type="project" value="UniProtKB-SubCell"/>
</dbReference>
<dbReference type="HAMAP" id="MF_00963">
    <property type="entry name" value="Sigma70_RpoD_SigA"/>
    <property type="match status" value="1"/>
</dbReference>
<feature type="compositionally biased region" description="Acidic residues" evidence="7">
    <location>
        <begin position="211"/>
        <end position="236"/>
    </location>
</feature>
<dbReference type="InterPro" id="IPR007631">
    <property type="entry name" value="RNA_pol_sigma_70_non-ess"/>
</dbReference>
<dbReference type="InterPro" id="IPR007627">
    <property type="entry name" value="RNA_pol_sigma70_r2"/>
</dbReference>
<dbReference type="Proteomes" id="UP000515220">
    <property type="component" value="Chromosome"/>
</dbReference>
<dbReference type="Gene3D" id="1.10.601.10">
    <property type="entry name" value="RNA Polymerase Primary Sigma Factor"/>
    <property type="match status" value="1"/>
</dbReference>
<feature type="region of interest" description="Disordered" evidence="7">
    <location>
        <begin position="77"/>
        <end position="126"/>
    </location>
</feature>
<evidence type="ECO:0000313" key="11">
    <source>
        <dbReference type="Proteomes" id="UP000515220"/>
    </source>
</evidence>
<sequence length="663" mass="74798">MATKTAAGTTTTSGEQDGDNALLDTRSGAVKRLIAKGRERGYITFDELNAVLPQDQMSSEQIEDVMAILSEMGIQVVENEDNDETETPAEKTAEGEEEEAEEEEAEAEAGTESASGNVSENLGRTDDPVRMYLREMGSVELLSREGEIAIAKRIEAGRNEMIGGLCESPLTFRAIISWHERLKVGDMLLRDIVDLEAMQAEQNGPEGVPTEGEDGEENSEDETDDAEDAEEVDGAEGEGSGLSLSALEEKLKPDILLQFDEIEPLYEKLQKMQDKRLEALVAGEETTDKIEADYQKLRLELVAKVEQVHLHNNRIEELVMQLKELFQSLNAFEGRMLRLAESCKVSRDDFLLKYRGHELEPGWMDMITTLPGKGWKNLVTKHTDTMNDLRTQVAELAQDTGLSVGEFRRVYATVARGERDSARAKKEMIEANLRLVISIAKKYTNRGLQFLDLIQEGNIGLMKAVDKFEYRRGYKFSTYATWWIRQAITRSIADQARTIRIPVHMIETINKLVRTSRQMLHEIGREPAPEELAEKLGMPLEKVRKVLKIAKEPISLETPIGDEEDSHLGDFIEDKTAIIPLDAAIQTNLREATTRVLASLTPREERVLRMRFGIGMNTDHTLEEVGQQFNVTRERIRQIEAKALRKLKHPSRSRKLRSFLDDN</sequence>
<dbReference type="InterPro" id="IPR013325">
    <property type="entry name" value="RNA_pol_sigma_r2"/>
</dbReference>
<dbReference type="GO" id="GO:0016987">
    <property type="term" value="F:sigma factor activity"/>
    <property type="evidence" value="ECO:0007669"/>
    <property type="project" value="UniProtKB-UniRule"/>
</dbReference>
<feature type="compositionally biased region" description="Polar residues" evidence="7">
    <location>
        <begin position="113"/>
        <end position="122"/>
    </location>
</feature>
<evidence type="ECO:0000256" key="1">
    <source>
        <dbReference type="ARBA" id="ARBA00022490"/>
    </source>
</evidence>
<dbReference type="FunFam" id="1.10.10.10:FF:000004">
    <property type="entry name" value="RNA polymerase sigma factor SigA"/>
    <property type="match status" value="1"/>
</dbReference>
<dbReference type="InterPro" id="IPR007127">
    <property type="entry name" value="RNA_pol_sigma_70_r1_1"/>
</dbReference>
<dbReference type="GO" id="GO:0003677">
    <property type="term" value="F:DNA binding"/>
    <property type="evidence" value="ECO:0007669"/>
    <property type="project" value="UniProtKB-UniRule"/>
</dbReference>
<keyword evidence="5 6" id="KW-0804">Transcription</keyword>
<keyword evidence="4 6" id="KW-0238">DNA-binding</keyword>
<evidence type="ECO:0000256" key="3">
    <source>
        <dbReference type="ARBA" id="ARBA00023082"/>
    </source>
</evidence>
<comment type="subunit">
    <text evidence="6">Interacts transiently with the RNA polymerase catalytic core.</text>
</comment>
<dbReference type="NCBIfam" id="NF004208">
    <property type="entry name" value="PRK05658.1"/>
    <property type="match status" value="1"/>
</dbReference>
<dbReference type="AlphaFoldDB" id="A0A6S6PJC6"/>
<dbReference type="Pfam" id="PF04546">
    <property type="entry name" value="Sigma70_ner"/>
    <property type="match status" value="1"/>
</dbReference>
<dbReference type="Gene3D" id="1.10.10.10">
    <property type="entry name" value="Winged helix-like DNA-binding domain superfamily/Winged helix DNA-binding domain"/>
    <property type="match status" value="2"/>
</dbReference>
<dbReference type="InterPro" id="IPR014284">
    <property type="entry name" value="RNA_pol_sigma-70_dom"/>
</dbReference>
<dbReference type="EMBL" id="AP023326">
    <property type="protein sequence ID" value="BCI66815.1"/>
    <property type="molecule type" value="Genomic_DNA"/>
</dbReference>
<dbReference type="Gene3D" id="1.10.220.120">
    <property type="entry name" value="Sigma-70 factor, region 1.1"/>
    <property type="match status" value="1"/>
</dbReference>
<comment type="subcellular location">
    <subcellularLocation>
        <location evidence="6">Cytoplasm</location>
    </subcellularLocation>
</comment>
<feature type="region of interest" description="Disordered" evidence="7">
    <location>
        <begin position="1"/>
        <end position="24"/>
    </location>
</feature>
<dbReference type="InterPro" id="IPR013324">
    <property type="entry name" value="RNA_pol_sigma_r3/r4-like"/>
</dbReference>
<accession>A0A6S6PJC6</accession>
<dbReference type="NCBIfam" id="TIGR02937">
    <property type="entry name" value="sigma70-ECF"/>
    <property type="match status" value="1"/>
</dbReference>
<dbReference type="CDD" id="cd06171">
    <property type="entry name" value="Sigma70_r4"/>
    <property type="match status" value="1"/>
</dbReference>
<feature type="region of interest" description="Sigma-70 factor domain-2" evidence="6">
    <location>
        <begin position="428"/>
        <end position="498"/>
    </location>
</feature>
<dbReference type="Pfam" id="PF04542">
    <property type="entry name" value="Sigma70_r2"/>
    <property type="match status" value="1"/>
</dbReference>
<dbReference type="PROSITE" id="PS00715">
    <property type="entry name" value="SIGMA70_1"/>
    <property type="match status" value="1"/>
</dbReference>
<name>A0A6S6PJC6_ACEAC</name>
<feature type="compositionally biased region" description="Acidic residues" evidence="7">
    <location>
        <begin position="78"/>
        <end position="87"/>
    </location>
</feature>
<feature type="domain" description="RNA polymerase sigma-70" evidence="8">
    <location>
        <begin position="452"/>
        <end position="465"/>
    </location>
</feature>
<dbReference type="InterPro" id="IPR028630">
    <property type="entry name" value="Sigma70_RpoD"/>
</dbReference>
<feature type="DNA-binding region" description="H-T-H motif" evidence="6">
    <location>
        <begin position="622"/>
        <end position="641"/>
    </location>
</feature>
<dbReference type="FunFam" id="1.10.10.10:FF:000002">
    <property type="entry name" value="RNA polymerase sigma factor SigA"/>
    <property type="match status" value="1"/>
</dbReference>
<gene>
    <name evidence="6 10" type="primary">rpoD</name>
    <name evidence="10" type="ORF">AAJCM20276_14390</name>
</gene>
<comment type="function">
    <text evidence="6">Sigma factors are initiation factors that promote the attachment of RNA polymerase to specific initiation sites and are then released. This sigma factor is the primary sigma factor during exponential growth.</text>
</comment>
<reference evidence="10 11" key="1">
    <citation type="submission" date="2020-07" db="EMBL/GenBank/DDBJ databases">
        <title>Complete Genome Sequence of an acetic acid bacterium, Acetobacter aceti JCM20276.</title>
        <authorList>
            <person name="Hirose Y."/>
            <person name="Mihara H."/>
        </authorList>
    </citation>
    <scope>NUCLEOTIDE SEQUENCE [LARGE SCALE GENOMIC DNA]</scope>
    <source>
        <strain evidence="10 11">JCM20276</strain>
    </source>
</reference>
<dbReference type="Pfam" id="PF04545">
    <property type="entry name" value="Sigma70_r4"/>
    <property type="match status" value="1"/>
</dbReference>
<dbReference type="NCBIfam" id="TIGR02393">
    <property type="entry name" value="RpoD_Cterm"/>
    <property type="match status" value="1"/>
</dbReference>
<feature type="region of interest" description="Sigma-70 factor domain-3" evidence="6">
    <location>
        <begin position="507"/>
        <end position="583"/>
    </location>
</feature>
<dbReference type="InterPro" id="IPR042189">
    <property type="entry name" value="RNA_pol_sigma_70_r1_1_sf"/>
</dbReference>
<feature type="short sequence motif" description="Interaction with polymerase core subunit RpoC" evidence="6">
    <location>
        <begin position="452"/>
        <end position="455"/>
    </location>
</feature>
<feature type="region of interest" description="Sigma-70 factor domain-4" evidence="6">
    <location>
        <begin position="596"/>
        <end position="649"/>
    </location>
</feature>
<feature type="compositionally biased region" description="Low complexity" evidence="7">
    <location>
        <begin position="1"/>
        <end position="12"/>
    </location>
</feature>
<dbReference type="RefSeq" id="WP_099347803.1">
    <property type="nucleotide sequence ID" value="NZ_AP023326.1"/>
</dbReference>
<dbReference type="PANTHER" id="PTHR30603:SF60">
    <property type="entry name" value="RNA POLYMERASE SIGMA FACTOR RPOD"/>
    <property type="match status" value="1"/>
</dbReference>
<dbReference type="FunFam" id="1.10.601.10:FF:000001">
    <property type="entry name" value="RNA polymerase sigma factor SigA"/>
    <property type="match status" value="1"/>
</dbReference>
<evidence type="ECO:0000256" key="5">
    <source>
        <dbReference type="ARBA" id="ARBA00023163"/>
    </source>
</evidence>
<protein>
    <recommendedName>
        <fullName evidence="6">RNA polymerase sigma factor RpoD</fullName>
    </recommendedName>
    <alternativeName>
        <fullName evidence="6">Sigma-70</fullName>
    </alternativeName>
</protein>
<dbReference type="Pfam" id="PF00140">
    <property type="entry name" value="Sigma70_r1_2"/>
    <property type="match status" value="1"/>
</dbReference>
<keyword evidence="3 6" id="KW-0731">Sigma factor</keyword>
<evidence type="ECO:0000256" key="7">
    <source>
        <dbReference type="SAM" id="MobiDB-lite"/>
    </source>
</evidence>